<gene>
    <name evidence="1" type="ORF">BamMEX5DRAFT_2298</name>
</gene>
<sequence>MKMLSKTDLMNRTFSDRLPRPFTNAIETILLDRQHRHGKLLNIIASIVHPNTCCHLFTLQILDDEEKDIVRHCLDYAISVGLTPEETLAIHRFLQPRIARHALADFGPSHSHDAF</sequence>
<evidence type="ECO:0000313" key="2">
    <source>
        <dbReference type="Proteomes" id="UP000004814"/>
    </source>
</evidence>
<evidence type="ECO:0000313" key="1">
    <source>
        <dbReference type="EMBL" id="EDT41902.1"/>
    </source>
</evidence>
<dbReference type="PATRIC" id="fig|396597.7.peg.5821"/>
<organism evidence="1 2">
    <name type="scientific">Burkholderia ambifaria MEX-5</name>
    <dbReference type="NCBI Taxonomy" id="396597"/>
    <lineage>
        <taxon>Bacteria</taxon>
        <taxon>Pseudomonadati</taxon>
        <taxon>Pseudomonadota</taxon>
        <taxon>Betaproteobacteria</taxon>
        <taxon>Burkholderiales</taxon>
        <taxon>Burkholderiaceae</taxon>
        <taxon>Burkholderia</taxon>
        <taxon>Burkholderia cepacia complex</taxon>
    </lineage>
</organism>
<comment type="caution">
    <text evidence="1">The sequence shown here is derived from an EMBL/GenBank/DDBJ whole genome shotgun (WGS) entry which is preliminary data.</text>
</comment>
<dbReference type="RefSeq" id="WP_006758248.1">
    <property type="nucleotide sequence ID" value="NZ_ABLK01000057.1"/>
</dbReference>
<dbReference type="AlphaFoldDB" id="B1T3D2"/>
<reference evidence="1 2" key="1">
    <citation type="submission" date="2008-03" db="EMBL/GenBank/DDBJ databases">
        <title>Sequencing of the draft genome and assembly of Burkholderia ambifaria MEX-5.</title>
        <authorList>
            <consortium name="US DOE Joint Genome Institute (JGI-PGF)"/>
            <person name="Copeland A."/>
            <person name="Lucas S."/>
            <person name="Lapidus A."/>
            <person name="Glavina del Rio T."/>
            <person name="Dalin E."/>
            <person name="Tice H."/>
            <person name="Bruce D."/>
            <person name="Goodwin L."/>
            <person name="Pitluck S."/>
            <person name="Larimer F."/>
            <person name="Land M.L."/>
            <person name="Hauser L."/>
            <person name="Tiedje J."/>
            <person name="Richardson P."/>
        </authorList>
    </citation>
    <scope>NUCLEOTIDE SEQUENCE [LARGE SCALE GENOMIC DNA]</scope>
    <source>
        <strain evidence="1 2">MEX-5</strain>
    </source>
</reference>
<protein>
    <submittedName>
        <fullName evidence="1">Uncharacterized protein</fullName>
    </submittedName>
</protein>
<dbReference type="Proteomes" id="UP000004814">
    <property type="component" value="Unassembled WGS sequence"/>
</dbReference>
<proteinExistence type="predicted"/>
<dbReference type="EMBL" id="ABLK01000057">
    <property type="protein sequence ID" value="EDT41902.1"/>
    <property type="molecule type" value="Genomic_DNA"/>
</dbReference>
<name>B1T3D2_9BURK</name>
<accession>B1T3D2</accession>